<gene>
    <name evidence="1" type="ORF">ABCS64_06635</name>
</gene>
<accession>A0ABV4UGH1</accession>
<comment type="caution">
    <text evidence="1">The sequence shown here is derived from an EMBL/GenBank/DDBJ whole genome shotgun (WGS) entry which is preliminary data.</text>
</comment>
<keyword evidence="2" id="KW-1185">Reference proteome</keyword>
<dbReference type="RefSeq" id="WP_418891084.1">
    <property type="nucleotide sequence ID" value="NZ_JBEUWX010000002.1"/>
</dbReference>
<evidence type="ECO:0000313" key="2">
    <source>
        <dbReference type="Proteomes" id="UP001574673"/>
    </source>
</evidence>
<reference evidence="2" key="1">
    <citation type="submission" date="2024-06" db="EMBL/GenBank/DDBJ databases">
        <title>Radixoralia hellwigii gen. nov., sp nov., isolated from a root canal in the human oral cavity.</title>
        <authorList>
            <person name="Bartsch S."/>
            <person name="Wittmer A."/>
            <person name="Schulz A.-K."/>
            <person name="Neumann-Schaal M."/>
            <person name="Wolf J."/>
            <person name="Gronow S."/>
            <person name="Tennert C."/>
            <person name="Haecker G."/>
            <person name="Cieplik F."/>
            <person name="Al-Ahmad A."/>
        </authorList>
    </citation>
    <scope>NUCLEOTIDE SEQUENCE [LARGE SCALE GENOMIC DNA]</scope>
    <source>
        <strain evidence="2">Wk13</strain>
    </source>
</reference>
<protein>
    <submittedName>
        <fullName evidence="1">Uncharacterized protein</fullName>
    </submittedName>
</protein>
<proteinExistence type="predicted"/>
<evidence type="ECO:0000313" key="1">
    <source>
        <dbReference type="EMBL" id="MFA9949994.1"/>
    </source>
</evidence>
<dbReference type="Proteomes" id="UP001574673">
    <property type="component" value="Unassembled WGS sequence"/>
</dbReference>
<organism evidence="1 2">
    <name type="scientific">Dentiradicibacter hellwigii</name>
    <dbReference type="NCBI Taxonomy" id="3149053"/>
    <lineage>
        <taxon>Bacteria</taxon>
        <taxon>Pseudomonadati</taxon>
        <taxon>Pseudomonadota</taxon>
        <taxon>Betaproteobacteria</taxon>
        <taxon>Rhodocyclales</taxon>
        <taxon>Rhodocyclaceae</taxon>
        <taxon>Dentiradicibacter</taxon>
    </lineage>
</organism>
<dbReference type="EMBL" id="JBEUWX010000002">
    <property type="protein sequence ID" value="MFA9949994.1"/>
    <property type="molecule type" value="Genomic_DNA"/>
</dbReference>
<sequence length="193" mass="21673">MNNTYKITLCAIALCILPILSFAEELRINIPDSSNMHLYAPDSYISLVSFEGRAEMEGTLLAVSRSNTIDDETQWCVGLFFKPKASAQNVLPQVRFKGERSNPGAPLIELNMFQKAQIKSDIETIFGAEIASKMGKEPVEVAAQGYLTLEFFRTGIECDRRYYYARLVAFEKKLQLQQSRARDLAQKVSIGCS</sequence>
<name>A0ABV4UGH1_9RHOO</name>